<dbReference type="Gene3D" id="3.30.420.10">
    <property type="entry name" value="Ribonuclease H-like superfamily/Ribonuclease H"/>
    <property type="match status" value="1"/>
</dbReference>
<evidence type="ECO:0000256" key="5">
    <source>
        <dbReference type="PROSITE-ProRule" id="PRU00035"/>
    </source>
</evidence>
<evidence type="ECO:0000313" key="8">
    <source>
        <dbReference type="EMBL" id="GAB0206308.1"/>
    </source>
</evidence>
<dbReference type="FunFam" id="1.20.920.10:FF:000021">
    <property type="entry name" value="ATPase family AAA domain-containing protein 2"/>
    <property type="match status" value="1"/>
</dbReference>
<keyword evidence="3" id="KW-0067">ATP-binding</keyword>
<dbReference type="PANTHER" id="PTHR23069">
    <property type="entry name" value="AAA DOMAIN-CONTAINING"/>
    <property type="match status" value="1"/>
</dbReference>
<dbReference type="Proteomes" id="UP001623348">
    <property type="component" value="Unassembled WGS sequence"/>
</dbReference>
<keyword evidence="6" id="KW-0175">Coiled coil</keyword>
<proteinExistence type="inferred from homology"/>
<comment type="caution">
    <text evidence="8">The sequence shown here is derived from an EMBL/GenBank/DDBJ whole genome shotgun (WGS) entry which is preliminary data.</text>
</comment>
<dbReference type="InterPro" id="IPR036397">
    <property type="entry name" value="RNaseH_sf"/>
</dbReference>
<evidence type="ECO:0000256" key="3">
    <source>
        <dbReference type="ARBA" id="ARBA00022840"/>
    </source>
</evidence>
<organism evidence="8 9">
    <name type="scientific">Grus japonensis</name>
    <name type="common">Japanese crane</name>
    <name type="synonym">Red-crowned crane</name>
    <dbReference type="NCBI Taxonomy" id="30415"/>
    <lineage>
        <taxon>Eukaryota</taxon>
        <taxon>Metazoa</taxon>
        <taxon>Chordata</taxon>
        <taxon>Craniata</taxon>
        <taxon>Vertebrata</taxon>
        <taxon>Euteleostomi</taxon>
        <taxon>Archelosauria</taxon>
        <taxon>Archosauria</taxon>
        <taxon>Dinosauria</taxon>
        <taxon>Saurischia</taxon>
        <taxon>Theropoda</taxon>
        <taxon>Coelurosauria</taxon>
        <taxon>Aves</taxon>
        <taxon>Neognathae</taxon>
        <taxon>Neoaves</taxon>
        <taxon>Gruiformes</taxon>
        <taxon>Gruidae</taxon>
        <taxon>Grus</taxon>
    </lineage>
</organism>
<evidence type="ECO:0000256" key="6">
    <source>
        <dbReference type="SAM" id="Coils"/>
    </source>
</evidence>
<dbReference type="EMBL" id="BAAFJT010000049">
    <property type="protein sequence ID" value="GAB0206308.1"/>
    <property type="molecule type" value="Genomic_DNA"/>
</dbReference>
<dbReference type="Gene3D" id="1.20.920.10">
    <property type="entry name" value="Bromodomain-like"/>
    <property type="match status" value="1"/>
</dbReference>
<dbReference type="CDD" id="cd05528">
    <property type="entry name" value="Bromo_AAA"/>
    <property type="match status" value="1"/>
</dbReference>
<sequence>MDPLIKELFIDDYEEVFKIQLPNEEERRMFFEDLIVNQAAKAPASKTSAAWRPLEVLPVAPPPKPQQLTEEEINQLEEQEEDTLRELRIFLRDVTHRLAIDRRFRAFTKPVDPEEVPDYDAVIKQPMDLSAILSKIDLHQYLTAGDFLRDIDLICSNALEYNPDKDPGDRLIRHRACTLRDTAYAIVREEIDEDFEQRCEEIQESRKKRDSWVRRTTRGTHSQAEEQQVTCADKAMEILTQPVIVDYYELKVMLLEQDDVELKVTSAVNPAMFLAMNEESEESLSHDCLQTIEEVYSSRSDLHDELLTNPDLELFTDGSSFVQDGKRRAGYAVVTTTEVVEAEALPSTRRRRKRN</sequence>
<dbReference type="SMART" id="SM00297">
    <property type="entry name" value="BROMO"/>
    <property type="match status" value="1"/>
</dbReference>
<dbReference type="InterPro" id="IPR045199">
    <property type="entry name" value="ATAD2-like"/>
</dbReference>
<keyword evidence="2" id="KW-0547">Nucleotide-binding</keyword>
<dbReference type="AlphaFoldDB" id="A0ABC9Y8J5"/>
<protein>
    <submittedName>
        <fullName evidence="8">ATPase family AAA domain-containing protein 2</fullName>
    </submittedName>
</protein>
<name>A0ABC9Y8J5_GRUJA</name>
<evidence type="ECO:0000313" key="9">
    <source>
        <dbReference type="Proteomes" id="UP001623348"/>
    </source>
</evidence>
<feature type="domain" description="Bromo" evidence="7">
    <location>
        <begin position="107"/>
        <end position="162"/>
    </location>
</feature>
<dbReference type="Pfam" id="PF00439">
    <property type="entry name" value="Bromodomain"/>
    <property type="match status" value="1"/>
</dbReference>
<dbReference type="GO" id="GO:0005524">
    <property type="term" value="F:ATP binding"/>
    <property type="evidence" value="ECO:0007669"/>
    <property type="project" value="UniProtKB-KW"/>
</dbReference>
<keyword evidence="4 5" id="KW-0103">Bromodomain</keyword>
<evidence type="ECO:0000256" key="1">
    <source>
        <dbReference type="ARBA" id="ARBA00006914"/>
    </source>
</evidence>
<dbReference type="PROSITE" id="PS50014">
    <property type="entry name" value="BROMODOMAIN_2"/>
    <property type="match status" value="1"/>
</dbReference>
<comment type="similarity">
    <text evidence="1">Belongs to the AAA ATPase family.</text>
</comment>
<accession>A0ABC9Y8J5</accession>
<reference evidence="8 9" key="1">
    <citation type="submission" date="2024-06" db="EMBL/GenBank/DDBJ databases">
        <title>The draft genome of Grus japonensis, version 3.</title>
        <authorList>
            <person name="Nabeshima K."/>
            <person name="Suzuki S."/>
            <person name="Onuma M."/>
        </authorList>
    </citation>
    <scope>NUCLEOTIDE SEQUENCE [LARGE SCALE GENOMIC DNA]</scope>
    <source>
        <strain evidence="8 9">451A</strain>
    </source>
</reference>
<dbReference type="SUPFAM" id="SSF47370">
    <property type="entry name" value="Bromodomain"/>
    <property type="match status" value="1"/>
</dbReference>
<evidence type="ECO:0000256" key="2">
    <source>
        <dbReference type="ARBA" id="ARBA00022741"/>
    </source>
</evidence>
<keyword evidence="9" id="KW-1185">Reference proteome</keyword>
<dbReference type="InterPro" id="IPR001487">
    <property type="entry name" value="Bromodomain"/>
</dbReference>
<gene>
    <name evidence="8" type="ORF">GRJ2_003096400</name>
</gene>
<feature type="coiled-coil region" evidence="6">
    <location>
        <begin position="66"/>
        <end position="93"/>
    </location>
</feature>
<dbReference type="InterPro" id="IPR036427">
    <property type="entry name" value="Bromodomain-like_sf"/>
</dbReference>
<dbReference type="PANTHER" id="PTHR23069:SF4">
    <property type="entry name" value="ATPASE FAMILY AAA DOMAIN-CONTAINING PROTEIN 2"/>
    <property type="match status" value="1"/>
</dbReference>
<evidence type="ECO:0000259" key="7">
    <source>
        <dbReference type="PROSITE" id="PS50014"/>
    </source>
</evidence>
<dbReference type="PRINTS" id="PR00503">
    <property type="entry name" value="BROMODOMAIN"/>
</dbReference>
<evidence type="ECO:0000256" key="4">
    <source>
        <dbReference type="ARBA" id="ARBA00023117"/>
    </source>
</evidence>